<sequence length="190" mass="20866">MSGTKKSESPQHSPAPKPSTRGVMNCKPCQIRKNTSYDRETLNETPEGVPKKRGPKKESISALIKRIDGLEELLKSEKTPTPPGSDVVATEFNGNHAHSNINCETCGSASSDVSPFSALHEGGFAANSSRDFPSVINAEGLVDIYFTYFHRNPYEILDEELTKHKLRNNQLPKPVLYAVCAVATRCVHEV</sequence>
<keyword evidence="3" id="KW-0805">Transcription regulation</keyword>
<dbReference type="EMBL" id="BQXU01000001">
    <property type="protein sequence ID" value="GKT40577.1"/>
    <property type="molecule type" value="Genomic_DNA"/>
</dbReference>
<keyword evidence="8" id="KW-1185">Reference proteome</keyword>
<dbReference type="Proteomes" id="UP001055115">
    <property type="component" value="Unassembled WGS sequence"/>
</dbReference>
<evidence type="ECO:0000313" key="7">
    <source>
        <dbReference type="EMBL" id="GKT40577.1"/>
    </source>
</evidence>
<evidence type="ECO:0000256" key="4">
    <source>
        <dbReference type="ARBA" id="ARBA00023163"/>
    </source>
</evidence>
<feature type="region of interest" description="Disordered" evidence="6">
    <location>
        <begin position="1"/>
        <end position="59"/>
    </location>
</feature>
<evidence type="ECO:0000256" key="2">
    <source>
        <dbReference type="ARBA" id="ARBA00022723"/>
    </source>
</evidence>
<evidence type="ECO:0000256" key="6">
    <source>
        <dbReference type="SAM" id="MobiDB-lite"/>
    </source>
</evidence>
<dbReference type="GO" id="GO:0046872">
    <property type="term" value="F:metal ion binding"/>
    <property type="evidence" value="ECO:0007669"/>
    <property type="project" value="UniProtKB-KW"/>
</dbReference>
<dbReference type="GO" id="GO:0005634">
    <property type="term" value="C:nucleus"/>
    <property type="evidence" value="ECO:0007669"/>
    <property type="project" value="UniProtKB-SubCell"/>
</dbReference>
<accession>A0AA37L2C6</accession>
<name>A0AA37L2C6_9PEZI</name>
<proteinExistence type="predicted"/>
<dbReference type="AlphaFoldDB" id="A0AA37L2C6"/>
<evidence type="ECO:0000313" key="8">
    <source>
        <dbReference type="Proteomes" id="UP001055115"/>
    </source>
</evidence>
<dbReference type="InterPro" id="IPR050815">
    <property type="entry name" value="TF_fung"/>
</dbReference>
<comment type="subcellular location">
    <subcellularLocation>
        <location evidence="1">Nucleus</location>
    </subcellularLocation>
</comment>
<dbReference type="GeneID" id="73321560"/>
<evidence type="ECO:0000256" key="3">
    <source>
        <dbReference type="ARBA" id="ARBA00023015"/>
    </source>
</evidence>
<comment type="caution">
    <text evidence="7">The sequence shown here is derived from an EMBL/GenBank/DDBJ whole genome shotgun (WGS) entry which is preliminary data.</text>
</comment>
<keyword evidence="4" id="KW-0804">Transcription</keyword>
<evidence type="ECO:0000256" key="1">
    <source>
        <dbReference type="ARBA" id="ARBA00004123"/>
    </source>
</evidence>
<dbReference type="RefSeq" id="XP_049122927.1">
    <property type="nucleotide sequence ID" value="XM_049266970.1"/>
</dbReference>
<keyword evidence="5" id="KW-0539">Nucleus</keyword>
<dbReference type="PANTHER" id="PTHR47338:SF4">
    <property type="entry name" value="ZN(II)2CYS6 TRANSCRIPTION FACTOR (EUROFUNG)"/>
    <property type="match status" value="1"/>
</dbReference>
<gene>
    <name evidence="7" type="ORF">ColSpa_00758</name>
</gene>
<protein>
    <submittedName>
        <fullName evidence="7">Uncharacterized protein</fullName>
    </submittedName>
</protein>
<reference evidence="7 8" key="1">
    <citation type="submission" date="2022-03" db="EMBL/GenBank/DDBJ databases">
        <title>Genome data of Colletotrichum spp.</title>
        <authorList>
            <person name="Utami Y.D."/>
            <person name="Hiruma K."/>
        </authorList>
    </citation>
    <scope>NUCLEOTIDE SEQUENCE [LARGE SCALE GENOMIC DNA]</scope>
    <source>
        <strain evidence="7 8">MAFF 239500</strain>
    </source>
</reference>
<evidence type="ECO:0000256" key="5">
    <source>
        <dbReference type="ARBA" id="ARBA00023242"/>
    </source>
</evidence>
<organism evidence="7 8">
    <name type="scientific">Colletotrichum spaethianum</name>
    <dbReference type="NCBI Taxonomy" id="700344"/>
    <lineage>
        <taxon>Eukaryota</taxon>
        <taxon>Fungi</taxon>
        <taxon>Dikarya</taxon>
        <taxon>Ascomycota</taxon>
        <taxon>Pezizomycotina</taxon>
        <taxon>Sordariomycetes</taxon>
        <taxon>Hypocreomycetidae</taxon>
        <taxon>Glomerellales</taxon>
        <taxon>Glomerellaceae</taxon>
        <taxon>Colletotrichum</taxon>
        <taxon>Colletotrichum spaethianum species complex</taxon>
    </lineage>
</organism>
<dbReference type="GO" id="GO:0000981">
    <property type="term" value="F:DNA-binding transcription factor activity, RNA polymerase II-specific"/>
    <property type="evidence" value="ECO:0007669"/>
    <property type="project" value="InterPro"/>
</dbReference>
<keyword evidence="2" id="KW-0479">Metal-binding</keyword>
<dbReference type="PANTHER" id="PTHR47338">
    <property type="entry name" value="ZN(II)2CYS6 TRANSCRIPTION FACTOR (EUROFUNG)-RELATED"/>
    <property type="match status" value="1"/>
</dbReference>